<evidence type="ECO:0000313" key="4">
    <source>
        <dbReference type="Proteomes" id="UP000648722"/>
    </source>
</evidence>
<accession>A0ABQ1XTT2</accession>
<organism evidence="3 4">
    <name type="scientific">Glycocaulis albus</name>
    <dbReference type="NCBI Taxonomy" id="1382801"/>
    <lineage>
        <taxon>Bacteria</taxon>
        <taxon>Pseudomonadati</taxon>
        <taxon>Pseudomonadota</taxon>
        <taxon>Alphaproteobacteria</taxon>
        <taxon>Maricaulales</taxon>
        <taxon>Maricaulaceae</taxon>
        <taxon>Glycocaulis</taxon>
    </lineage>
</organism>
<dbReference type="NCBIfam" id="TIGR00251">
    <property type="entry name" value="DUF167 family protein"/>
    <property type="match status" value="1"/>
</dbReference>
<gene>
    <name evidence="3" type="ORF">GCM10007420_18700</name>
</gene>
<proteinExistence type="inferred from homology"/>
<dbReference type="RefSeq" id="WP_188452317.1">
    <property type="nucleotide sequence ID" value="NZ_BMFS01000008.1"/>
</dbReference>
<dbReference type="PANTHER" id="PTHR13420:SF7">
    <property type="entry name" value="UPF0235 PROTEIN C15ORF40"/>
    <property type="match status" value="1"/>
</dbReference>
<sequence>MTANWISDEGEGAILRLRVTPKASVDAVEGVETGADGLAHLKIRVRAVPDKGAANAAVLKLLAKALGVPKSALELVSGQTSRVKMVRIAGLSGGEVGKRLGLMP</sequence>
<protein>
    <recommendedName>
        <fullName evidence="2">UPF0235 protein GCM10007420_18700</fullName>
    </recommendedName>
</protein>
<dbReference type="Proteomes" id="UP000648722">
    <property type="component" value="Unassembled WGS sequence"/>
</dbReference>
<dbReference type="Gene3D" id="3.30.1200.10">
    <property type="entry name" value="YggU-like"/>
    <property type="match status" value="1"/>
</dbReference>
<dbReference type="InterPro" id="IPR003746">
    <property type="entry name" value="DUF167"/>
</dbReference>
<evidence type="ECO:0000256" key="1">
    <source>
        <dbReference type="ARBA" id="ARBA00010364"/>
    </source>
</evidence>
<name>A0ABQ1XTT2_9PROT</name>
<keyword evidence="4" id="KW-1185">Reference proteome</keyword>
<evidence type="ECO:0000256" key="2">
    <source>
        <dbReference type="HAMAP-Rule" id="MF_00634"/>
    </source>
</evidence>
<dbReference type="InterPro" id="IPR036591">
    <property type="entry name" value="YggU-like_sf"/>
</dbReference>
<dbReference type="Pfam" id="PF02594">
    <property type="entry name" value="DUF167"/>
    <property type="match status" value="1"/>
</dbReference>
<dbReference type="SMART" id="SM01152">
    <property type="entry name" value="DUF167"/>
    <property type="match status" value="1"/>
</dbReference>
<comment type="similarity">
    <text evidence="1 2">Belongs to the UPF0235 family.</text>
</comment>
<dbReference type="SUPFAM" id="SSF69786">
    <property type="entry name" value="YggU-like"/>
    <property type="match status" value="1"/>
</dbReference>
<comment type="caution">
    <text evidence="3">The sequence shown here is derived from an EMBL/GenBank/DDBJ whole genome shotgun (WGS) entry which is preliminary data.</text>
</comment>
<evidence type="ECO:0000313" key="3">
    <source>
        <dbReference type="EMBL" id="GGH02672.1"/>
    </source>
</evidence>
<dbReference type="HAMAP" id="MF_00634">
    <property type="entry name" value="UPF0235"/>
    <property type="match status" value="1"/>
</dbReference>
<dbReference type="PANTHER" id="PTHR13420">
    <property type="entry name" value="UPF0235 PROTEIN C15ORF40"/>
    <property type="match status" value="1"/>
</dbReference>
<dbReference type="EMBL" id="BMFS01000008">
    <property type="protein sequence ID" value="GGH02672.1"/>
    <property type="molecule type" value="Genomic_DNA"/>
</dbReference>
<reference evidence="4" key="1">
    <citation type="journal article" date="2019" name="Int. J. Syst. Evol. Microbiol.">
        <title>The Global Catalogue of Microorganisms (GCM) 10K type strain sequencing project: providing services to taxonomists for standard genome sequencing and annotation.</title>
        <authorList>
            <consortium name="The Broad Institute Genomics Platform"/>
            <consortium name="The Broad Institute Genome Sequencing Center for Infectious Disease"/>
            <person name="Wu L."/>
            <person name="Ma J."/>
        </authorList>
    </citation>
    <scope>NUCLEOTIDE SEQUENCE [LARGE SCALE GENOMIC DNA]</scope>
    <source>
        <strain evidence="4">CGMCC 1.12766</strain>
    </source>
</reference>